<name>A0A0G0Q190_9BACT</name>
<evidence type="ECO:0000313" key="2">
    <source>
        <dbReference type="Proteomes" id="UP000034539"/>
    </source>
</evidence>
<dbReference type="AlphaFoldDB" id="A0A0G0Q190"/>
<feature type="non-terminal residue" evidence="1">
    <location>
        <position position="69"/>
    </location>
</feature>
<organism evidence="1 2">
    <name type="scientific">Candidatus Gottesmanbacteria bacterium GW2011_GWC2_39_8</name>
    <dbReference type="NCBI Taxonomy" id="1618450"/>
    <lineage>
        <taxon>Bacteria</taxon>
        <taxon>Candidatus Gottesmaniibacteriota</taxon>
    </lineage>
</organism>
<sequence length="69" mass="8078">MITGIKCPYCFKEFELSDAIKHDLEEQAVASEREKHKKELMEATTMAEEKVLEKLKNQFEGQSRAMRED</sequence>
<reference evidence="1 2" key="1">
    <citation type="journal article" date="2015" name="Nature">
        <title>rRNA introns, odd ribosomes, and small enigmatic genomes across a large radiation of phyla.</title>
        <authorList>
            <person name="Brown C.T."/>
            <person name="Hug L.A."/>
            <person name="Thomas B.C."/>
            <person name="Sharon I."/>
            <person name="Castelle C.J."/>
            <person name="Singh A."/>
            <person name="Wilkins M.J."/>
            <person name="Williams K.H."/>
            <person name="Banfield J.F."/>
        </authorList>
    </citation>
    <scope>NUCLEOTIDE SEQUENCE [LARGE SCALE GENOMIC DNA]</scope>
</reference>
<accession>A0A0G0Q190</accession>
<dbReference type="EMBL" id="LBXN01000083">
    <property type="protein sequence ID" value="KKR31091.1"/>
    <property type="molecule type" value="Genomic_DNA"/>
</dbReference>
<dbReference type="Proteomes" id="UP000034539">
    <property type="component" value="Unassembled WGS sequence"/>
</dbReference>
<comment type="caution">
    <text evidence="1">The sequence shown here is derived from an EMBL/GenBank/DDBJ whole genome shotgun (WGS) entry which is preliminary data.</text>
</comment>
<evidence type="ECO:0000313" key="1">
    <source>
        <dbReference type="EMBL" id="KKR31091.1"/>
    </source>
</evidence>
<gene>
    <name evidence="1" type="ORF">UT63_C0083G0001</name>
</gene>
<evidence type="ECO:0008006" key="3">
    <source>
        <dbReference type="Google" id="ProtNLM"/>
    </source>
</evidence>
<protein>
    <recommendedName>
        <fullName evidence="3">DUF2130 domain-containing protein</fullName>
    </recommendedName>
</protein>
<proteinExistence type="predicted"/>